<evidence type="ECO:0000313" key="1">
    <source>
        <dbReference type="EMBL" id="KIK36810.1"/>
    </source>
</evidence>
<dbReference type="InParanoid" id="A0A0C9ZHC5"/>
<dbReference type="HOGENOM" id="CLU_2723893_0_0_1"/>
<proteinExistence type="predicted"/>
<name>A0A0C9ZHC5_9AGAM</name>
<protein>
    <submittedName>
        <fullName evidence="1">Uncharacterized protein</fullName>
    </submittedName>
</protein>
<dbReference type="AlphaFoldDB" id="A0A0C9ZHC5"/>
<reference evidence="2" key="2">
    <citation type="submission" date="2015-01" db="EMBL/GenBank/DDBJ databases">
        <title>Evolutionary Origins and Diversification of the Mycorrhizal Mutualists.</title>
        <authorList>
            <consortium name="DOE Joint Genome Institute"/>
            <consortium name="Mycorrhizal Genomics Consortium"/>
            <person name="Kohler A."/>
            <person name="Kuo A."/>
            <person name="Nagy L.G."/>
            <person name="Floudas D."/>
            <person name="Copeland A."/>
            <person name="Barry K.W."/>
            <person name="Cichocki N."/>
            <person name="Veneault-Fourrey C."/>
            <person name="LaButti K."/>
            <person name="Lindquist E.A."/>
            <person name="Lipzen A."/>
            <person name="Lundell T."/>
            <person name="Morin E."/>
            <person name="Murat C."/>
            <person name="Riley R."/>
            <person name="Ohm R."/>
            <person name="Sun H."/>
            <person name="Tunlid A."/>
            <person name="Henrissat B."/>
            <person name="Grigoriev I.V."/>
            <person name="Hibbett D.S."/>
            <person name="Martin F."/>
        </authorList>
    </citation>
    <scope>NUCLEOTIDE SEQUENCE [LARGE SCALE GENOMIC DNA]</scope>
    <source>
        <strain evidence="2">UH-Slu-Lm8-n1</strain>
    </source>
</reference>
<reference evidence="1 2" key="1">
    <citation type="submission" date="2014-04" db="EMBL/GenBank/DDBJ databases">
        <authorList>
            <consortium name="DOE Joint Genome Institute"/>
            <person name="Kuo A."/>
            <person name="Ruytinx J."/>
            <person name="Rineau F."/>
            <person name="Colpaert J."/>
            <person name="Kohler A."/>
            <person name="Nagy L.G."/>
            <person name="Floudas D."/>
            <person name="Copeland A."/>
            <person name="Barry K.W."/>
            <person name="Cichocki N."/>
            <person name="Veneault-Fourrey C."/>
            <person name="LaButti K."/>
            <person name="Lindquist E.A."/>
            <person name="Lipzen A."/>
            <person name="Lundell T."/>
            <person name="Morin E."/>
            <person name="Murat C."/>
            <person name="Sun H."/>
            <person name="Tunlid A."/>
            <person name="Henrissat B."/>
            <person name="Grigoriev I.V."/>
            <person name="Hibbett D.S."/>
            <person name="Martin F."/>
            <person name="Nordberg H.P."/>
            <person name="Cantor M.N."/>
            <person name="Hua S.X."/>
        </authorList>
    </citation>
    <scope>NUCLEOTIDE SEQUENCE [LARGE SCALE GENOMIC DNA]</scope>
    <source>
        <strain evidence="1 2">UH-Slu-Lm8-n1</strain>
    </source>
</reference>
<gene>
    <name evidence="1" type="ORF">CY34DRAFT_491810</name>
</gene>
<keyword evidence="2" id="KW-1185">Reference proteome</keyword>
<dbReference type="Proteomes" id="UP000054485">
    <property type="component" value="Unassembled WGS sequence"/>
</dbReference>
<dbReference type="EMBL" id="KN835497">
    <property type="protein sequence ID" value="KIK36810.1"/>
    <property type="molecule type" value="Genomic_DNA"/>
</dbReference>
<organism evidence="1 2">
    <name type="scientific">Suillus luteus UH-Slu-Lm8-n1</name>
    <dbReference type="NCBI Taxonomy" id="930992"/>
    <lineage>
        <taxon>Eukaryota</taxon>
        <taxon>Fungi</taxon>
        <taxon>Dikarya</taxon>
        <taxon>Basidiomycota</taxon>
        <taxon>Agaricomycotina</taxon>
        <taxon>Agaricomycetes</taxon>
        <taxon>Agaricomycetidae</taxon>
        <taxon>Boletales</taxon>
        <taxon>Suillineae</taxon>
        <taxon>Suillaceae</taxon>
        <taxon>Suillus</taxon>
    </lineage>
</organism>
<sequence>MRTQVLCLWQQSVSLLQFSPSVWHAPTDIMDVVSATMTVREEKRIMVGCSRGDVDSRKMRGLLLYMLARNYA</sequence>
<evidence type="ECO:0000313" key="2">
    <source>
        <dbReference type="Proteomes" id="UP000054485"/>
    </source>
</evidence>
<accession>A0A0C9ZHC5</accession>